<dbReference type="InterPro" id="IPR036942">
    <property type="entry name" value="Beta-barrel_TonB_sf"/>
</dbReference>
<proteinExistence type="inferred from homology"/>
<comment type="caution">
    <text evidence="15">The sequence shown here is derived from an EMBL/GenBank/DDBJ whole genome shotgun (WGS) entry which is preliminary data.</text>
</comment>
<reference evidence="15" key="1">
    <citation type="submission" date="2020-10" db="EMBL/GenBank/DDBJ databases">
        <authorList>
            <person name="Gilroy R."/>
        </authorList>
    </citation>
    <scope>NUCLEOTIDE SEQUENCE</scope>
    <source>
        <strain evidence="15">ChiHecec2B26-709</strain>
    </source>
</reference>
<keyword evidence="6 11" id="KW-0798">TonB box</keyword>
<evidence type="ECO:0000256" key="4">
    <source>
        <dbReference type="ARBA" id="ARBA00022692"/>
    </source>
</evidence>
<dbReference type="PROSITE" id="PS52016">
    <property type="entry name" value="TONB_DEPENDENT_REC_3"/>
    <property type="match status" value="1"/>
</dbReference>
<evidence type="ECO:0000256" key="12">
    <source>
        <dbReference type="SAM" id="SignalP"/>
    </source>
</evidence>
<keyword evidence="7 10" id="KW-0472">Membrane</keyword>
<keyword evidence="3 10" id="KW-1134">Transmembrane beta strand</keyword>
<evidence type="ECO:0000256" key="7">
    <source>
        <dbReference type="ARBA" id="ARBA00023136"/>
    </source>
</evidence>
<dbReference type="InterPro" id="IPR012910">
    <property type="entry name" value="Plug_dom"/>
</dbReference>
<evidence type="ECO:0000256" key="6">
    <source>
        <dbReference type="ARBA" id="ARBA00023077"/>
    </source>
</evidence>
<comment type="subcellular location">
    <subcellularLocation>
        <location evidence="1 10">Cell outer membrane</location>
        <topology evidence="1 10">Multi-pass membrane protein</topology>
    </subcellularLocation>
</comment>
<feature type="domain" description="TonB-dependent receptor plug" evidence="14">
    <location>
        <begin position="121"/>
        <end position="226"/>
    </location>
</feature>
<dbReference type="Pfam" id="PF00593">
    <property type="entry name" value="TonB_dep_Rec_b-barrel"/>
    <property type="match status" value="1"/>
</dbReference>
<dbReference type="InterPro" id="IPR037066">
    <property type="entry name" value="Plug_dom_sf"/>
</dbReference>
<dbReference type="Proteomes" id="UP000886881">
    <property type="component" value="Unassembled WGS sequence"/>
</dbReference>
<feature type="chain" id="PRO_5039643638" evidence="12">
    <location>
        <begin position="21"/>
        <end position="712"/>
    </location>
</feature>
<dbReference type="GO" id="GO:0015344">
    <property type="term" value="F:siderophore uptake transmembrane transporter activity"/>
    <property type="evidence" value="ECO:0007669"/>
    <property type="project" value="TreeGrafter"/>
</dbReference>
<keyword evidence="9 10" id="KW-0998">Cell outer membrane</keyword>
<feature type="signal peptide" evidence="12">
    <location>
        <begin position="1"/>
        <end position="20"/>
    </location>
</feature>
<evidence type="ECO:0000256" key="5">
    <source>
        <dbReference type="ARBA" id="ARBA00022729"/>
    </source>
</evidence>
<evidence type="ECO:0000259" key="13">
    <source>
        <dbReference type="Pfam" id="PF00593"/>
    </source>
</evidence>
<keyword evidence="2 10" id="KW-0813">Transport</keyword>
<reference evidence="15" key="2">
    <citation type="journal article" date="2021" name="PeerJ">
        <title>Extensive microbial diversity within the chicken gut microbiome revealed by metagenomics and culture.</title>
        <authorList>
            <person name="Gilroy R."/>
            <person name="Ravi A."/>
            <person name="Getino M."/>
            <person name="Pursley I."/>
            <person name="Horton D.L."/>
            <person name="Alikhan N.F."/>
            <person name="Baker D."/>
            <person name="Gharbi K."/>
            <person name="Hall N."/>
            <person name="Watson M."/>
            <person name="Adriaenssens E.M."/>
            <person name="Foster-Nyarko E."/>
            <person name="Jarju S."/>
            <person name="Secka A."/>
            <person name="Antonio M."/>
            <person name="Oren A."/>
            <person name="Chaudhuri R.R."/>
            <person name="La Ragione R."/>
            <person name="Hildebrand F."/>
            <person name="Pallen M.J."/>
        </authorList>
    </citation>
    <scope>NUCLEOTIDE SEQUENCE</scope>
    <source>
        <strain evidence="15">ChiHecec2B26-709</strain>
    </source>
</reference>
<keyword evidence="5 12" id="KW-0732">Signal</keyword>
<dbReference type="SUPFAM" id="SSF49464">
    <property type="entry name" value="Carboxypeptidase regulatory domain-like"/>
    <property type="match status" value="1"/>
</dbReference>
<dbReference type="PANTHER" id="PTHR30069:SF29">
    <property type="entry name" value="HEMOGLOBIN AND HEMOGLOBIN-HAPTOGLOBIN-BINDING PROTEIN 1-RELATED"/>
    <property type="match status" value="1"/>
</dbReference>
<evidence type="ECO:0000256" key="1">
    <source>
        <dbReference type="ARBA" id="ARBA00004571"/>
    </source>
</evidence>
<dbReference type="GO" id="GO:0009279">
    <property type="term" value="C:cell outer membrane"/>
    <property type="evidence" value="ECO:0007669"/>
    <property type="project" value="UniProtKB-SubCell"/>
</dbReference>
<evidence type="ECO:0000313" key="16">
    <source>
        <dbReference type="Proteomes" id="UP000886881"/>
    </source>
</evidence>
<evidence type="ECO:0000256" key="8">
    <source>
        <dbReference type="ARBA" id="ARBA00023170"/>
    </source>
</evidence>
<evidence type="ECO:0000313" key="15">
    <source>
        <dbReference type="EMBL" id="HIT46402.1"/>
    </source>
</evidence>
<dbReference type="Gene3D" id="2.60.40.1120">
    <property type="entry name" value="Carboxypeptidase-like, regulatory domain"/>
    <property type="match status" value="1"/>
</dbReference>
<dbReference type="InterPro" id="IPR008969">
    <property type="entry name" value="CarboxyPept-like_regulatory"/>
</dbReference>
<evidence type="ECO:0000259" key="14">
    <source>
        <dbReference type="Pfam" id="PF07715"/>
    </source>
</evidence>
<sequence length="712" mass="79526">MGKLLLCACLTCLASVSLQAQTRISGSVLDGNGEAVPGAAVTVEGMPGTGAATGPDGSYSFEVGKTDQKQMTLVASAVGYESQRRRIRDPQGSYEEDFVLRESQELLETVVVTATRTPKPLKDVPIITRVISAEEIARADVVHIGELLETELPGLEFSYSMDQQVSLNMQGFGGNSVLFLVDGERMAGETLDNIDYNRLNLDNVERVEIVKGAASSLYGSNAIGGVVNIITREPAEPWSVSLNTRYSTLGEKVASLSAGFRAGKLSGLTNAQYVQSDSISLKNDGDYSKVYGSWNYNVKQQLVYRPLDNLKITGKAGYYFRQRDASPDIKDNYRDFSGSLKAEYDLAENDDLTVSYTFDQYDKSNYMVAGSRDVREYSNVQHNVRALYAHSFGKSDNLVFGGDFMRDYLMSYQFSDGAKAQYTGDLFAQLDWSPTDRLNFVSGLRFDYFSDRNLFHASPKLGIMYKISNCSVRASYAGGFRAPTLKEMYMNFNMANIFMIYGNPDLEAEESHNFSLSAEYMTRRHNLTLTGYWNLVDNRITTAWSDALKGQLYTNMAPLQVAGFDLNFSAAYDFGLKYRISYTFTHEKIEKGQPMTSSTRPHSATVKIEYGKDWRVYGFDIALTGRVMSAVTADVYTSLTDYSQTEKQTYPGYTMWKLSLAQRIWHGVRLNAVIDNLFNYVPDYYYNNSPATIGTTLSIGLSLDFNEIFNNR</sequence>
<keyword evidence="4 10" id="KW-0812">Transmembrane</keyword>
<feature type="domain" description="TonB-dependent receptor-like beta-barrel" evidence="13">
    <location>
        <begin position="278"/>
        <end position="677"/>
    </location>
</feature>
<dbReference type="Pfam" id="PF13715">
    <property type="entry name" value="CarbopepD_reg_2"/>
    <property type="match status" value="1"/>
</dbReference>
<dbReference type="CDD" id="cd01347">
    <property type="entry name" value="ligand_gated_channel"/>
    <property type="match status" value="1"/>
</dbReference>
<dbReference type="PANTHER" id="PTHR30069">
    <property type="entry name" value="TONB-DEPENDENT OUTER MEMBRANE RECEPTOR"/>
    <property type="match status" value="1"/>
</dbReference>
<dbReference type="InterPro" id="IPR039426">
    <property type="entry name" value="TonB-dep_rcpt-like"/>
</dbReference>
<evidence type="ECO:0000256" key="11">
    <source>
        <dbReference type="RuleBase" id="RU003357"/>
    </source>
</evidence>
<gene>
    <name evidence="15" type="ORF">IAC35_00925</name>
</gene>
<organism evidence="15 16">
    <name type="scientific">Candidatus Cryptobacteroides merdipullorum</name>
    <dbReference type="NCBI Taxonomy" id="2840771"/>
    <lineage>
        <taxon>Bacteria</taxon>
        <taxon>Pseudomonadati</taxon>
        <taxon>Bacteroidota</taxon>
        <taxon>Bacteroidia</taxon>
        <taxon>Bacteroidales</taxon>
        <taxon>Candidatus Cryptobacteroides</taxon>
    </lineage>
</organism>
<evidence type="ECO:0000256" key="9">
    <source>
        <dbReference type="ARBA" id="ARBA00023237"/>
    </source>
</evidence>
<dbReference type="Gene3D" id="2.40.170.20">
    <property type="entry name" value="TonB-dependent receptor, beta-barrel domain"/>
    <property type="match status" value="1"/>
</dbReference>
<name>A0A9D1KGV8_9BACT</name>
<evidence type="ECO:0000256" key="10">
    <source>
        <dbReference type="PROSITE-ProRule" id="PRU01360"/>
    </source>
</evidence>
<dbReference type="GO" id="GO:0044718">
    <property type="term" value="P:siderophore transmembrane transport"/>
    <property type="evidence" value="ECO:0007669"/>
    <property type="project" value="TreeGrafter"/>
</dbReference>
<protein>
    <submittedName>
        <fullName evidence="15">TonB-dependent receptor</fullName>
    </submittedName>
</protein>
<evidence type="ECO:0000256" key="3">
    <source>
        <dbReference type="ARBA" id="ARBA00022452"/>
    </source>
</evidence>
<dbReference type="Pfam" id="PF07715">
    <property type="entry name" value="Plug"/>
    <property type="match status" value="1"/>
</dbReference>
<accession>A0A9D1KGV8</accession>
<keyword evidence="8 15" id="KW-0675">Receptor</keyword>
<evidence type="ECO:0000256" key="2">
    <source>
        <dbReference type="ARBA" id="ARBA00022448"/>
    </source>
</evidence>
<dbReference type="Gene3D" id="2.170.130.10">
    <property type="entry name" value="TonB-dependent receptor, plug domain"/>
    <property type="match status" value="1"/>
</dbReference>
<dbReference type="AlphaFoldDB" id="A0A9D1KGV8"/>
<dbReference type="EMBL" id="DVLC01000019">
    <property type="protein sequence ID" value="HIT46402.1"/>
    <property type="molecule type" value="Genomic_DNA"/>
</dbReference>
<dbReference type="SUPFAM" id="SSF56935">
    <property type="entry name" value="Porins"/>
    <property type="match status" value="1"/>
</dbReference>
<comment type="similarity">
    <text evidence="10 11">Belongs to the TonB-dependent receptor family.</text>
</comment>
<dbReference type="InterPro" id="IPR000531">
    <property type="entry name" value="Beta-barrel_TonB"/>
</dbReference>